<sequence length="75" mass="8098">MKGKNGLYYIWMALLGMGVIAGLITTFKLFTEGHGLFNANDVLIWTLPLGVYLFLALTSSGLTLLAAIPLVLGIR</sequence>
<accession>X1AKP9</accession>
<protein>
    <submittedName>
        <fullName evidence="2">Uncharacterized protein</fullName>
    </submittedName>
</protein>
<feature type="transmembrane region" description="Helical" evidence="1">
    <location>
        <begin position="50"/>
        <end position="72"/>
    </location>
</feature>
<proteinExistence type="predicted"/>
<evidence type="ECO:0000313" key="2">
    <source>
        <dbReference type="EMBL" id="GAG83140.1"/>
    </source>
</evidence>
<organism evidence="2">
    <name type="scientific">marine sediment metagenome</name>
    <dbReference type="NCBI Taxonomy" id="412755"/>
    <lineage>
        <taxon>unclassified sequences</taxon>
        <taxon>metagenomes</taxon>
        <taxon>ecological metagenomes</taxon>
    </lineage>
</organism>
<keyword evidence="1" id="KW-1133">Transmembrane helix</keyword>
<gene>
    <name evidence="2" type="ORF">S01H4_33886</name>
</gene>
<keyword evidence="1" id="KW-0812">Transmembrane</keyword>
<name>X1AKP9_9ZZZZ</name>
<feature type="transmembrane region" description="Helical" evidence="1">
    <location>
        <begin position="7"/>
        <end position="30"/>
    </location>
</feature>
<dbReference type="AlphaFoldDB" id="X1AKP9"/>
<evidence type="ECO:0000256" key="1">
    <source>
        <dbReference type="SAM" id="Phobius"/>
    </source>
</evidence>
<reference evidence="2" key="1">
    <citation type="journal article" date="2014" name="Front. Microbiol.">
        <title>High frequency of phylogenetically diverse reductive dehalogenase-homologous genes in deep subseafloor sedimentary metagenomes.</title>
        <authorList>
            <person name="Kawai M."/>
            <person name="Futagami T."/>
            <person name="Toyoda A."/>
            <person name="Takaki Y."/>
            <person name="Nishi S."/>
            <person name="Hori S."/>
            <person name="Arai W."/>
            <person name="Tsubouchi T."/>
            <person name="Morono Y."/>
            <person name="Uchiyama I."/>
            <person name="Ito T."/>
            <person name="Fujiyama A."/>
            <person name="Inagaki F."/>
            <person name="Takami H."/>
        </authorList>
    </citation>
    <scope>NUCLEOTIDE SEQUENCE</scope>
    <source>
        <strain evidence="2">Expedition CK06-06</strain>
    </source>
</reference>
<dbReference type="EMBL" id="BART01017880">
    <property type="protein sequence ID" value="GAG83140.1"/>
    <property type="molecule type" value="Genomic_DNA"/>
</dbReference>
<comment type="caution">
    <text evidence="2">The sequence shown here is derived from an EMBL/GenBank/DDBJ whole genome shotgun (WGS) entry which is preliminary data.</text>
</comment>
<feature type="non-terminal residue" evidence="2">
    <location>
        <position position="75"/>
    </location>
</feature>
<keyword evidence="1" id="KW-0472">Membrane</keyword>